<dbReference type="FunFam" id="3.40.50.720:FF:000131">
    <property type="entry name" value="Short-chain dehydrogenase/reductase 3"/>
    <property type="match status" value="1"/>
</dbReference>
<dbReference type="GeneID" id="6754589"/>
<dbReference type="Pfam" id="PF00106">
    <property type="entry name" value="adh_short"/>
    <property type="match status" value="1"/>
</dbReference>
<keyword evidence="5" id="KW-1133">Transmembrane helix</keyword>
<dbReference type="InterPro" id="IPR036291">
    <property type="entry name" value="NAD(P)-bd_dom_sf"/>
</dbReference>
<organism evidence="13 14">
    <name type="scientific">Trichoplax adhaerens</name>
    <name type="common">Trichoplax reptans</name>
    <dbReference type="NCBI Taxonomy" id="10228"/>
    <lineage>
        <taxon>Eukaryota</taxon>
        <taxon>Metazoa</taxon>
        <taxon>Placozoa</taxon>
        <taxon>Uniplacotomia</taxon>
        <taxon>Trichoplacea</taxon>
        <taxon>Trichoplacidae</taxon>
        <taxon>Trichoplax</taxon>
    </lineage>
</organism>
<reference evidence="13" key="1">
    <citation type="journal article" date="2008" name="Nature">
        <title>The Trichoplax genome and the nature of placozoans.</title>
        <authorList>
            <person name="Srivastava M."/>
            <person name="Begovic E."/>
            <person name="Chapman J."/>
            <person name="Putnam N.H."/>
            <person name="Hellsten U."/>
            <person name="Kawashima T."/>
            <person name="Kuo A."/>
            <person name="Mitros T."/>
            <person name="Salamov A."/>
            <person name="Carpenter M.L."/>
            <person name="Signorovitch A.Y."/>
            <person name="Moreno M.A."/>
            <person name="Kamm K."/>
            <person name="Grimwood J."/>
            <person name="Schmutz J."/>
            <person name="Shapiro H."/>
            <person name="Grigoriev I.V."/>
            <person name="Buss L.W."/>
            <person name="Schierwater B."/>
            <person name="Dellaporta S.L."/>
            <person name="Rokhsar D.S."/>
        </authorList>
    </citation>
    <scope>NUCLEOTIDE SEQUENCE [LARGE SCALE GENOMIC DNA]</scope>
    <source>
        <strain evidence="13">Grell-BS-1999</strain>
    </source>
</reference>
<evidence type="ECO:0000256" key="2">
    <source>
        <dbReference type="ARBA" id="ARBA00006484"/>
    </source>
</evidence>
<dbReference type="InterPro" id="IPR002347">
    <property type="entry name" value="SDR_fam"/>
</dbReference>
<evidence type="ECO:0000256" key="8">
    <source>
        <dbReference type="ARBA" id="ARBA00023136"/>
    </source>
</evidence>
<comment type="subcellular location">
    <subcellularLocation>
        <location evidence="1">Membrane</location>
        <topology evidence="1">Multi-pass membrane protein</topology>
    </subcellularLocation>
</comment>
<dbReference type="HOGENOM" id="CLU_010194_2_5_1"/>
<keyword evidence="8" id="KW-0472">Membrane</keyword>
<dbReference type="OMA" id="EKFFNVW"/>
<protein>
    <recommendedName>
        <fullName evidence="10">Short-chain dehydrogenase/reductase 3</fullName>
    </recommendedName>
    <alternativeName>
        <fullName evidence="11">Retinal short-chain dehydrogenase/reductase 1</fullName>
    </alternativeName>
</protein>
<dbReference type="PROSITE" id="PS00061">
    <property type="entry name" value="ADH_SHORT"/>
    <property type="match status" value="1"/>
</dbReference>
<sequence>MVRSYLSISIAFFFVCLHCIAEILRSIWQWVFPIRPKSLHNEIIVITGAGRGLGKALALETSKLGAIVVIWDIDSAANQSVACDIRNSGGIAYDYTIDITNKEAVYATAEAVLTDIGPVSLLINNAGVVNGKTLINSCDSKIEKTLNVNMVSHFWTIKAFLPSMMAKNHGHIVGIASQLGFIGAAGLVDYCCSKFAVLALVDSLRDELWISKFDGVHCTCVCPFLMDTGLFHGITIRFPTLFTAIKADDAAKYIIDGIRRNKQYVTLPKLLYLGTVLKSILPVPALNELLTFVGMHDAMKTFQGH</sequence>
<dbReference type="InParanoid" id="B3RZI9"/>
<dbReference type="CTD" id="6754589"/>
<dbReference type="RefSeq" id="XP_002113377.1">
    <property type="nucleotide sequence ID" value="XM_002113341.1"/>
</dbReference>
<dbReference type="eggNOG" id="KOG1201">
    <property type="taxonomic scope" value="Eukaryota"/>
</dbReference>
<evidence type="ECO:0000256" key="11">
    <source>
        <dbReference type="ARBA" id="ARBA00082544"/>
    </source>
</evidence>
<dbReference type="EMBL" id="DS985246">
    <property type="protein sequence ID" value="EDV23851.1"/>
    <property type="molecule type" value="Genomic_DNA"/>
</dbReference>
<dbReference type="SUPFAM" id="SSF51735">
    <property type="entry name" value="NAD(P)-binding Rossmann-fold domains"/>
    <property type="match status" value="1"/>
</dbReference>
<dbReference type="KEGG" id="tad:TRIADDRAFT_26937"/>
<name>B3RZI9_TRIAD</name>
<dbReference type="PhylomeDB" id="B3RZI9"/>
<evidence type="ECO:0000256" key="12">
    <source>
        <dbReference type="RuleBase" id="RU000363"/>
    </source>
</evidence>
<dbReference type="OrthoDB" id="5840532at2759"/>
<dbReference type="Gene3D" id="3.40.50.720">
    <property type="entry name" value="NAD(P)-binding Rossmann-like Domain"/>
    <property type="match status" value="1"/>
</dbReference>
<dbReference type="GO" id="GO:0016020">
    <property type="term" value="C:membrane"/>
    <property type="evidence" value="ECO:0007669"/>
    <property type="project" value="UniProtKB-SubCell"/>
</dbReference>
<accession>B3RZI9</accession>
<keyword evidence="6" id="KW-0560">Oxidoreductase</keyword>
<evidence type="ECO:0000256" key="1">
    <source>
        <dbReference type="ARBA" id="ARBA00004141"/>
    </source>
</evidence>
<keyword evidence="4" id="KW-0521">NADP</keyword>
<evidence type="ECO:0000256" key="5">
    <source>
        <dbReference type="ARBA" id="ARBA00022989"/>
    </source>
</evidence>
<evidence type="ECO:0000313" key="13">
    <source>
        <dbReference type="EMBL" id="EDV23851.1"/>
    </source>
</evidence>
<dbReference type="AlphaFoldDB" id="B3RZI9"/>
<keyword evidence="7" id="KW-0443">Lipid metabolism</keyword>
<dbReference type="PANTHER" id="PTHR24322">
    <property type="entry name" value="PKSB"/>
    <property type="match status" value="1"/>
</dbReference>
<dbReference type="InterPro" id="IPR020904">
    <property type="entry name" value="Sc_DH/Rdtase_CS"/>
</dbReference>
<gene>
    <name evidence="13" type="ORF">TRIADDRAFT_26937</name>
</gene>
<evidence type="ECO:0000256" key="4">
    <source>
        <dbReference type="ARBA" id="ARBA00022857"/>
    </source>
</evidence>
<dbReference type="Proteomes" id="UP000009022">
    <property type="component" value="Unassembled WGS sequence"/>
</dbReference>
<evidence type="ECO:0000256" key="6">
    <source>
        <dbReference type="ARBA" id="ARBA00023002"/>
    </source>
</evidence>
<dbReference type="CDD" id="cd05339">
    <property type="entry name" value="17beta-HSDXI-like_SDR_c"/>
    <property type="match status" value="1"/>
</dbReference>
<evidence type="ECO:0000256" key="9">
    <source>
        <dbReference type="ARBA" id="ARBA00059620"/>
    </source>
</evidence>
<keyword evidence="3" id="KW-0812">Transmembrane</keyword>
<evidence type="ECO:0000256" key="7">
    <source>
        <dbReference type="ARBA" id="ARBA00023098"/>
    </source>
</evidence>
<comment type="function">
    <text evidence="9">Catalyzes the reduction of all-trans-retinal to all-trans-retinol in the presence of NADPH.</text>
</comment>
<dbReference type="PRINTS" id="PR00080">
    <property type="entry name" value="SDRFAMILY"/>
</dbReference>
<dbReference type="GO" id="GO:0052650">
    <property type="term" value="F:all-trans-retinol dehydrogenase (NADP+) activity"/>
    <property type="evidence" value="ECO:0007669"/>
    <property type="project" value="UniProtKB-ARBA"/>
</dbReference>
<dbReference type="PRINTS" id="PR00081">
    <property type="entry name" value="GDHRDH"/>
</dbReference>
<dbReference type="GO" id="GO:0016616">
    <property type="term" value="F:oxidoreductase activity, acting on the CH-OH group of donors, NAD or NADP as acceptor"/>
    <property type="evidence" value="ECO:0000318"/>
    <property type="project" value="GO_Central"/>
</dbReference>
<evidence type="ECO:0000256" key="3">
    <source>
        <dbReference type="ARBA" id="ARBA00022692"/>
    </source>
</evidence>
<dbReference type="STRING" id="10228.B3RZI9"/>
<keyword evidence="14" id="KW-1185">Reference proteome</keyword>
<evidence type="ECO:0000313" key="14">
    <source>
        <dbReference type="Proteomes" id="UP000009022"/>
    </source>
</evidence>
<dbReference type="PANTHER" id="PTHR24322:SF736">
    <property type="entry name" value="RETINOL DEHYDROGENASE 10"/>
    <property type="match status" value="1"/>
</dbReference>
<comment type="similarity">
    <text evidence="2 12">Belongs to the short-chain dehydrogenases/reductases (SDR) family.</text>
</comment>
<evidence type="ECO:0000256" key="10">
    <source>
        <dbReference type="ARBA" id="ARBA00068717"/>
    </source>
</evidence>
<proteinExistence type="inferred from homology"/>